<accession>V5F4W9</accession>
<dbReference type="NCBIfam" id="TIGR02136">
    <property type="entry name" value="ptsS_2"/>
    <property type="match status" value="1"/>
</dbReference>
<keyword evidence="4" id="KW-0574">Periplasm</keyword>
<dbReference type="PANTHER" id="PTHR30570">
    <property type="entry name" value="PERIPLASMIC PHOSPHATE BINDING COMPONENT OF PHOSPHATE ABC TRANSPORTER"/>
    <property type="match status" value="1"/>
</dbReference>
<keyword evidence="4" id="KW-0592">Phosphate transport</keyword>
<protein>
    <recommendedName>
        <fullName evidence="4">Phosphate-binding protein</fullName>
    </recommendedName>
</protein>
<feature type="signal peptide" evidence="4">
    <location>
        <begin position="1"/>
        <end position="20"/>
    </location>
</feature>
<dbReference type="SUPFAM" id="SSF53850">
    <property type="entry name" value="Periplasmic binding protein-like II"/>
    <property type="match status" value="1"/>
</dbReference>
<evidence type="ECO:0000259" key="5">
    <source>
        <dbReference type="Pfam" id="PF12849"/>
    </source>
</evidence>
<dbReference type="GO" id="GO:0042301">
    <property type="term" value="F:phosphate ion binding"/>
    <property type="evidence" value="ECO:0007669"/>
    <property type="project" value="UniProtKB-UniRule"/>
</dbReference>
<keyword evidence="4" id="KW-0964">Secreted</keyword>
<dbReference type="InterPro" id="IPR011862">
    <property type="entry name" value="Phos-bd"/>
</dbReference>
<dbReference type="GO" id="GO:0006817">
    <property type="term" value="P:phosphate ion transport"/>
    <property type="evidence" value="ECO:0007669"/>
    <property type="project" value="UniProtKB-UniRule"/>
</dbReference>
<dbReference type="eggNOG" id="COG0226">
    <property type="taxonomic scope" value="Bacteria"/>
</dbReference>
<comment type="caution">
    <text evidence="6">The sequence shown here is derived from an EMBL/GenBank/DDBJ whole genome shotgun (WGS) entry which is preliminary data.</text>
</comment>
<evidence type="ECO:0000256" key="2">
    <source>
        <dbReference type="ARBA" id="ARBA00022448"/>
    </source>
</evidence>
<feature type="domain" description="PBP" evidence="5">
    <location>
        <begin position="31"/>
        <end position="287"/>
    </location>
</feature>
<keyword evidence="7" id="KW-1185">Reference proteome</keyword>
<dbReference type="PANTHER" id="PTHR30570:SF6">
    <property type="entry name" value="PHOSPHATE-BINDING PROTEIN PSTS"/>
    <property type="match status" value="1"/>
</dbReference>
<evidence type="ECO:0000256" key="4">
    <source>
        <dbReference type="RuleBase" id="RU367119"/>
    </source>
</evidence>
<dbReference type="GO" id="GO:0005576">
    <property type="term" value="C:extracellular region"/>
    <property type="evidence" value="ECO:0007669"/>
    <property type="project" value="UniProtKB-SubCell"/>
</dbReference>
<gene>
    <name evidence="6" type="primary">pstS</name>
    <name evidence="6" type="ORF">VHA01S_043_00330</name>
</gene>
<dbReference type="InterPro" id="IPR050811">
    <property type="entry name" value="Phosphate_ABC_transporter"/>
</dbReference>
<evidence type="ECO:0000256" key="3">
    <source>
        <dbReference type="ARBA" id="ARBA00022729"/>
    </source>
</evidence>
<keyword evidence="3 4" id="KW-0732">Signal</keyword>
<proteinExistence type="inferred from homology"/>
<name>V5F4W9_9VIBR</name>
<dbReference type="Gene3D" id="3.40.190.10">
    <property type="entry name" value="Periplasmic binding protein-like II"/>
    <property type="match status" value="2"/>
</dbReference>
<dbReference type="GO" id="GO:0007155">
    <property type="term" value="P:cell adhesion"/>
    <property type="evidence" value="ECO:0007669"/>
    <property type="project" value="UniProtKB-UniRule"/>
</dbReference>
<dbReference type="AlphaFoldDB" id="V5F4W9"/>
<evidence type="ECO:0000256" key="1">
    <source>
        <dbReference type="ARBA" id="ARBA00008725"/>
    </source>
</evidence>
<dbReference type="EMBL" id="BAUJ01000043">
    <property type="protein sequence ID" value="GAD90439.1"/>
    <property type="molecule type" value="Genomic_DNA"/>
</dbReference>
<comment type="function">
    <text evidence="4">Involved in the system for phosphate transport across the cytoplasmic membrane.</text>
</comment>
<dbReference type="Pfam" id="PF12849">
    <property type="entry name" value="PBP_like_2"/>
    <property type="match status" value="1"/>
</dbReference>
<dbReference type="GO" id="GO:0042597">
    <property type="term" value="C:periplasmic space"/>
    <property type="evidence" value="ECO:0007669"/>
    <property type="project" value="UniProtKB-SubCell"/>
</dbReference>
<keyword evidence="2 4" id="KW-0813">Transport</keyword>
<dbReference type="InterPro" id="IPR024370">
    <property type="entry name" value="PBP_domain"/>
</dbReference>
<comment type="subcellular location">
    <subcellularLocation>
        <location evidence="4">Periplasm</location>
    </subcellularLocation>
    <subcellularLocation>
        <location evidence="4">Secreted</location>
    </subcellularLocation>
</comment>
<feature type="chain" id="PRO_5027154864" description="Phosphate-binding protein" evidence="4">
    <location>
        <begin position="21"/>
        <end position="318"/>
    </location>
</feature>
<reference evidence="6 7" key="2">
    <citation type="submission" date="2013-11" db="EMBL/GenBank/DDBJ databases">
        <title>Whole genome shotgun sequence of Vibrio halioticoli NBRC 102217.</title>
        <authorList>
            <person name="Isaki S."/>
            <person name="Kimura A."/>
            <person name="Ohji S."/>
            <person name="Hosoyama A."/>
            <person name="Fujita N."/>
            <person name="Hashimoto M."/>
            <person name="Hosoyama Y."/>
            <person name="Yamazoe A."/>
        </authorList>
    </citation>
    <scope>NUCLEOTIDE SEQUENCE [LARGE SCALE GENOMIC DNA]</scope>
    <source>
        <strain evidence="6 7">NBRC 102217</strain>
    </source>
</reference>
<sequence length="318" mass="34466">MIASRLVVFAMLVLSWTAQAVQLPDYRHVQGISGNLSSAGSDSLAGIVTAWAEEFSALYPSVNVQVQASGSSTAVPALTEGTAQFGPMSREMQPSEVAAFERNYGYSPTELVVALDALGVFVHQDNPIQGLNFVELDAIFSVTYFCGTNRHIETWSDLGILQPWGKLKIQKFGRNPVSGTYGVFKSTVLCGGDFDNSVNEMLGGTSVVQAVASSVSSIGYSGVASKAMGTRLVPIAKYDEDYVQPTSQNIISGKYPLSRKLYVYVNKQPNKPLPIKQREFIRFIYSKQGQHAVAREGYIPISATFAKKELAKVGLTLK</sequence>
<evidence type="ECO:0000313" key="6">
    <source>
        <dbReference type="EMBL" id="GAD90439.1"/>
    </source>
</evidence>
<comment type="similarity">
    <text evidence="1 4">Belongs to the PstS family.</text>
</comment>
<dbReference type="CDD" id="cd13566">
    <property type="entry name" value="PBP2_phosphate"/>
    <property type="match status" value="1"/>
</dbReference>
<reference evidence="6 7" key="1">
    <citation type="submission" date="2013-10" db="EMBL/GenBank/DDBJ databases">
        <authorList>
            <person name="Ichikawa N."/>
            <person name="Kimura A."/>
            <person name="Ohji S."/>
            <person name="Hosoyama A."/>
            <person name="Fujita N."/>
        </authorList>
    </citation>
    <scope>NUCLEOTIDE SEQUENCE [LARGE SCALE GENOMIC DNA]</scope>
    <source>
        <strain evidence="6 7">NBRC 102217</strain>
    </source>
</reference>
<evidence type="ECO:0000313" key="7">
    <source>
        <dbReference type="Proteomes" id="UP000017800"/>
    </source>
</evidence>
<dbReference type="Proteomes" id="UP000017800">
    <property type="component" value="Unassembled WGS sequence"/>
</dbReference>
<organism evidence="6 7">
    <name type="scientific">Vibrio halioticoli NBRC 102217</name>
    <dbReference type="NCBI Taxonomy" id="1219072"/>
    <lineage>
        <taxon>Bacteria</taxon>
        <taxon>Pseudomonadati</taxon>
        <taxon>Pseudomonadota</taxon>
        <taxon>Gammaproteobacteria</taxon>
        <taxon>Vibrionales</taxon>
        <taxon>Vibrionaceae</taxon>
        <taxon>Vibrio</taxon>
    </lineage>
</organism>